<dbReference type="AlphaFoldDB" id="A0A1E3IQL4"/>
<dbReference type="EMBL" id="AWGH01000021">
    <property type="protein sequence ID" value="ODN90226.1"/>
    <property type="molecule type" value="Genomic_DNA"/>
</dbReference>
<evidence type="ECO:0008006" key="3">
    <source>
        <dbReference type="Google" id="ProtNLM"/>
    </source>
</evidence>
<sequence>MRPSTSYDANGFAEYESAPEAIETWEKVAMIFAGPLAALQGKIVPKCFGAGSGVMYASRERGRRDVYLWVLERVDDDVVANRYLFRSLHNVRVLHYRHLLCYHVSRRADGNLCLVDFEEARFVPPGEDGDEDLEMEMRDLESTLGLEGR</sequence>
<proteinExistence type="predicted"/>
<comment type="caution">
    <text evidence="1">The sequence shown here is derived from an EMBL/GenBank/DDBJ whole genome shotgun (WGS) entry which is preliminary data.</text>
</comment>
<reference evidence="1 2" key="1">
    <citation type="submission" date="2016-06" db="EMBL/GenBank/DDBJ databases">
        <title>Evolution of pathogenesis and genome organization in the Tremellales.</title>
        <authorList>
            <person name="Cuomo C."/>
            <person name="Litvintseva A."/>
            <person name="Heitman J."/>
            <person name="Chen Y."/>
            <person name="Sun S."/>
            <person name="Springer D."/>
            <person name="Dromer F."/>
            <person name="Young S."/>
            <person name="Zeng Q."/>
            <person name="Chapman S."/>
            <person name="Gujja S."/>
            <person name="Saif S."/>
            <person name="Birren B."/>
        </authorList>
    </citation>
    <scope>NUCLEOTIDE SEQUENCE [LARGE SCALE GENOMIC DNA]</scope>
    <source>
        <strain evidence="1 2">CBS 7118</strain>
    </source>
</reference>
<dbReference type="OrthoDB" id="2596802at2759"/>
<dbReference type="RefSeq" id="XP_019029748.1">
    <property type="nucleotide sequence ID" value="XM_019178310.1"/>
</dbReference>
<protein>
    <recommendedName>
        <fullName evidence="3">Protein kinase domain-containing protein</fullName>
    </recommendedName>
</protein>
<organism evidence="1 2">
    <name type="scientific">Cryptococcus wingfieldii CBS 7118</name>
    <dbReference type="NCBI Taxonomy" id="1295528"/>
    <lineage>
        <taxon>Eukaryota</taxon>
        <taxon>Fungi</taxon>
        <taxon>Dikarya</taxon>
        <taxon>Basidiomycota</taxon>
        <taxon>Agaricomycotina</taxon>
        <taxon>Tremellomycetes</taxon>
        <taxon>Tremellales</taxon>
        <taxon>Cryptococcaceae</taxon>
        <taxon>Cryptococcus</taxon>
    </lineage>
</organism>
<dbReference type="Proteomes" id="UP000094819">
    <property type="component" value="Unassembled WGS sequence"/>
</dbReference>
<accession>A0A1E3IQL4</accession>
<dbReference type="GeneID" id="30195456"/>
<gene>
    <name evidence="1" type="ORF">L198_06244</name>
</gene>
<keyword evidence="2" id="KW-1185">Reference proteome</keyword>
<evidence type="ECO:0000313" key="2">
    <source>
        <dbReference type="Proteomes" id="UP000094819"/>
    </source>
</evidence>
<name>A0A1E3IQL4_9TREE</name>
<evidence type="ECO:0000313" key="1">
    <source>
        <dbReference type="EMBL" id="ODN90226.1"/>
    </source>
</evidence>